<dbReference type="KEGG" id="nid:NPIRD3C_0049"/>
<evidence type="ECO:0000313" key="2">
    <source>
        <dbReference type="EMBL" id="AJM91273.1"/>
    </source>
</evidence>
<dbReference type="EMBL" id="CP010868">
    <property type="protein sequence ID" value="AJM91273.1"/>
    <property type="molecule type" value="Genomic_DNA"/>
</dbReference>
<dbReference type="PANTHER" id="PTHR43242:SF1">
    <property type="entry name" value="NAD(P)-BINDING ROSSMANN-FOLD SUPERFAMILY PROTEIN"/>
    <property type="match status" value="1"/>
</dbReference>
<protein>
    <submittedName>
        <fullName evidence="2">dTDP-4-dehydrorhamnose reductase</fullName>
    </submittedName>
</protein>
<evidence type="ECO:0000259" key="1">
    <source>
        <dbReference type="Pfam" id="PF04321"/>
    </source>
</evidence>
<keyword evidence="3" id="KW-1185">Reference proteome</keyword>
<dbReference type="PANTHER" id="PTHR43242">
    <property type="entry name" value="NAD(P)-BINDING ROSSMANN-FOLD SUPERFAMILY PROTEIN"/>
    <property type="match status" value="1"/>
</dbReference>
<dbReference type="Gene3D" id="3.90.25.10">
    <property type="entry name" value="UDP-galactose 4-epimerase, domain 1"/>
    <property type="match status" value="1"/>
</dbReference>
<dbReference type="Proteomes" id="UP000032027">
    <property type="component" value="Chromosome"/>
</dbReference>
<dbReference type="SUPFAM" id="SSF51735">
    <property type="entry name" value="NAD(P)-binding Rossmann-fold domains"/>
    <property type="match status" value="1"/>
</dbReference>
<dbReference type="OrthoDB" id="4907at2157"/>
<proteinExistence type="predicted"/>
<dbReference type="RefSeq" id="WP_148702302.1">
    <property type="nucleotide sequence ID" value="NZ_CP010868.1"/>
</dbReference>
<sequence>MTKKLLIIGGSGLVGSTLLEYADDYELHVTYNTNPFEKQNVQTSQLNLLDNEQDIIDLIKNLEPDVVINTVAHPSVDLCEKNPEIANNLHVKTTKIITDICSKINSKLIYFSTDAVFDGKTDLKYVEKDLPNPINYYGLTKLNAEKIVLCEKNNVILRTSVIYGNHKKSRFTNWIIGNLIQNKIVDPHVDQFNTPTLVDDLAISILKIISKDVSGLFHATGKTCLNRYEFAKEISSQFGFDSKLILPVTSEQKKQEAPRPKKTCLDSSKLEKIIDYEFCDIKKGISFLVENSHKLDYKKQN</sequence>
<dbReference type="InterPro" id="IPR036291">
    <property type="entry name" value="NAD(P)-bd_dom_sf"/>
</dbReference>
<dbReference type="GeneID" id="41599222"/>
<dbReference type="Pfam" id="PF04321">
    <property type="entry name" value="RmlD_sub_bind"/>
    <property type="match status" value="1"/>
</dbReference>
<dbReference type="AlphaFoldDB" id="A0A0C5BNI8"/>
<dbReference type="HOGENOM" id="CLU_045518_2_1_2"/>
<organism evidence="2 3">
    <name type="scientific">Nitrosopumilus piranensis</name>
    <dbReference type="NCBI Taxonomy" id="1582439"/>
    <lineage>
        <taxon>Archaea</taxon>
        <taxon>Nitrososphaerota</taxon>
        <taxon>Nitrososphaeria</taxon>
        <taxon>Nitrosopumilales</taxon>
        <taxon>Nitrosopumilaceae</taxon>
        <taxon>Nitrosopumilus</taxon>
    </lineage>
</organism>
<dbReference type="STRING" id="1582439.NPIRD3C_0049"/>
<reference evidence="2 3" key="2">
    <citation type="journal article" date="2016" name="ISME J.">
        <title>Physiological and genomic characterization of two novel marine thaumarchaeal strains indicates niche differentiation.</title>
        <authorList>
            <person name="Bayer B."/>
            <person name="Vojvoda J."/>
            <person name="Offre P."/>
            <person name="Alves R.J."/>
            <person name="Elisabeth N.H."/>
            <person name="Garcia J.A."/>
            <person name="Volland J.M."/>
            <person name="Srivastava A."/>
            <person name="Schleper C."/>
            <person name="Herndl G.J."/>
        </authorList>
    </citation>
    <scope>NUCLEOTIDE SEQUENCE [LARGE SCALE GENOMIC DNA]</scope>
    <source>
        <strain evidence="2 3">D3C</strain>
    </source>
</reference>
<dbReference type="InterPro" id="IPR029903">
    <property type="entry name" value="RmlD-like-bd"/>
</dbReference>
<reference evidence="3" key="1">
    <citation type="submission" date="2015-02" db="EMBL/GenBank/DDBJ databases">
        <title>Characterization of two novel Thaumarchaeota isolated from the Northern Adriatic Sea.</title>
        <authorList>
            <person name="Bayer B."/>
            <person name="Vojvoda J."/>
            <person name="Offre P."/>
            <person name="Srivastava A."/>
            <person name="Elisabeth N."/>
            <person name="Garcia J.A.L."/>
            <person name="Schleper C."/>
            <person name="Herndl G.J."/>
        </authorList>
    </citation>
    <scope>NUCLEOTIDE SEQUENCE [LARGE SCALE GENOMIC DNA]</scope>
    <source>
        <strain evidence="3">D3C</strain>
    </source>
</reference>
<name>A0A0C5BNI8_9ARCH</name>
<accession>A0A0C5BNI8</accession>
<evidence type="ECO:0000313" key="3">
    <source>
        <dbReference type="Proteomes" id="UP000032027"/>
    </source>
</evidence>
<dbReference type="CDD" id="cd05254">
    <property type="entry name" value="dTDP_HR_like_SDR_e"/>
    <property type="match status" value="1"/>
</dbReference>
<feature type="domain" description="RmlD-like substrate binding" evidence="1">
    <location>
        <begin position="4"/>
        <end position="289"/>
    </location>
</feature>
<dbReference type="Gene3D" id="3.40.50.720">
    <property type="entry name" value="NAD(P)-binding Rossmann-like Domain"/>
    <property type="match status" value="1"/>
</dbReference>
<reference evidence="2 3" key="3">
    <citation type="journal article" date="2019" name="Int. J. Syst. Evol. Microbiol.">
        <title>Nitrosopumilus adriaticus sp. nov. and Nitrosopumilus piranensis sp. nov., two ammonia-oxidizing archaea from the Adriatic Sea and members of the class Nitrososphaeria.</title>
        <authorList>
            <person name="Bayer B."/>
            <person name="Vojvoda J."/>
            <person name="Reinthaler T."/>
            <person name="Reyes C."/>
            <person name="Pinto M."/>
            <person name="Herndl G.J."/>
        </authorList>
    </citation>
    <scope>NUCLEOTIDE SEQUENCE [LARGE SCALE GENOMIC DNA]</scope>
    <source>
        <strain evidence="2 3">D3C</strain>
    </source>
</reference>
<dbReference type="PATRIC" id="fig|1582439.9.peg.49"/>
<gene>
    <name evidence="2" type="ORF">NPIRD3C_0049</name>
</gene>